<feature type="chain" id="PRO_5023835127" evidence="2">
    <location>
        <begin position="25"/>
        <end position="161"/>
    </location>
</feature>
<feature type="region of interest" description="Disordered" evidence="1">
    <location>
        <begin position="17"/>
        <end position="92"/>
    </location>
</feature>
<dbReference type="OrthoDB" id="5074708at2"/>
<evidence type="ECO:0000256" key="2">
    <source>
        <dbReference type="SAM" id="SignalP"/>
    </source>
</evidence>
<reference evidence="4" key="1">
    <citation type="submission" date="2019-09" db="EMBL/GenBank/DDBJ databases">
        <title>Mumia zhuanghuii sp. nov. isolated from the intestinal contents of plateau pika (Ochotona curzoniae) in the Qinghai-Tibet plateau of China.</title>
        <authorList>
            <person name="Tian Z."/>
        </authorList>
    </citation>
    <scope>NUCLEOTIDE SEQUENCE [LARGE SCALE GENOMIC DNA]</scope>
    <source>
        <strain evidence="4">DSM 25564</strain>
    </source>
</reference>
<gene>
    <name evidence="3" type="ORF">F6B42_14540</name>
</gene>
<dbReference type="EMBL" id="VYRZ01000005">
    <property type="protein sequence ID" value="KAA9083763.1"/>
    <property type="molecule type" value="Genomic_DNA"/>
</dbReference>
<evidence type="ECO:0000313" key="3">
    <source>
        <dbReference type="EMBL" id="KAA9083763.1"/>
    </source>
</evidence>
<organism evidence="3 4">
    <name type="scientific">Microbacterium radiodurans</name>
    <dbReference type="NCBI Taxonomy" id="661398"/>
    <lineage>
        <taxon>Bacteria</taxon>
        <taxon>Bacillati</taxon>
        <taxon>Actinomycetota</taxon>
        <taxon>Actinomycetes</taxon>
        <taxon>Micrococcales</taxon>
        <taxon>Microbacteriaceae</taxon>
        <taxon>Microbacterium</taxon>
    </lineage>
</organism>
<accession>A0A5J5IMY0</accession>
<keyword evidence="2" id="KW-0732">Signal</keyword>
<name>A0A5J5IMY0_9MICO</name>
<evidence type="ECO:0000256" key="1">
    <source>
        <dbReference type="SAM" id="MobiDB-lite"/>
    </source>
</evidence>
<dbReference type="RefSeq" id="WP_150420473.1">
    <property type="nucleotide sequence ID" value="NZ_VYRZ01000005.1"/>
</dbReference>
<sequence length="161" mass="16344">MPVVALLAASVALAGCATSPGAGAPTTATPTASASPQTATPSDASATPTPSAPPASPDAATAPSAPPAPSAADVCIERHEESLNPGDGERFTGEPVVYERSLDPRWLVVIPAENIYGALYVECIVSDTDSGPQVESNLSMVADLFDDEHLQYRLNNNEGGA</sequence>
<feature type="signal peptide" evidence="2">
    <location>
        <begin position="1"/>
        <end position="24"/>
    </location>
</feature>
<dbReference type="AlphaFoldDB" id="A0A5J5IMY0"/>
<protein>
    <submittedName>
        <fullName evidence="3">Uncharacterized protein</fullName>
    </submittedName>
</protein>
<comment type="caution">
    <text evidence="3">The sequence shown here is derived from an EMBL/GenBank/DDBJ whole genome shotgun (WGS) entry which is preliminary data.</text>
</comment>
<keyword evidence="4" id="KW-1185">Reference proteome</keyword>
<dbReference type="Proteomes" id="UP000327039">
    <property type="component" value="Unassembled WGS sequence"/>
</dbReference>
<feature type="compositionally biased region" description="Low complexity" evidence="1">
    <location>
        <begin position="17"/>
        <end position="49"/>
    </location>
</feature>
<evidence type="ECO:0000313" key="4">
    <source>
        <dbReference type="Proteomes" id="UP000327039"/>
    </source>
</evidence>
<proteinExistence type="predicted"/>
<feature type="compositionally biased region" description="Basic and acidic residues" evidence="1">
    <location>
        <begin position="75"/>
        <end position="92"/>
    </location>
</feature>